<dbReference type="OrthoDB" id="4373605at2"/>
<name>A0A541BQJ9_9NOCA</name>
<dbReference type="EMBL" id="VIGH01000001">
    <property type="protein sequence ID" value="TQF74590.1"/>
    <property type="molecule type" value="Genomic_DNA"/>
</dbReference>
<sequence>MTESTDASELSKWVDMVDWLVDSLGDKPVGFTLNLGPHSLHLVGDEEDDVVCAQLQVLADGVLMLRRSRKPMDQLMFGDYSTDSLVLDHWYFDDHFEDCTDGYLFSHDVPLVADACVTWFRDNRGTRSADELGCEYRFPDEFPDPPPLLPTDRGV</sequence>
<organism evidence="1 2">
    <name type="scientific">Rhodococcus spelaei</name>
    <dbReference type="NCBI Taxonomy" id="2546320"/>
    <lineage>
        <taxon>Bacteria</taxon>
        <taxon>Bacillati</taxon>
        <taxon>Actinomycetota</taxon>
        <taxon>Actinomycetes</taxon>
        <taxon>Mycobacteriales</taxon>
        <taxon>Nocardiaceae</taxon>
        <taxon>Rhodococcus</taxon>
    </lineage>
</organism>
<keyword evidence="2" id="KW-1185">Reference proteome</keyword>
<dbReference type="Proteomes" id="UP000316256">
    <property type="component" value="Unassembled WGS sequence"/>
</dbReference>
<comment type="caution">
    <text evidence="1">The sequence shown here is derived from an EMBL/GenBank/DDBJ whole genome shotgun (WGS) entry which is preliminary data.</text>
</comment>
<proteinExistence type="predicted"/>
<evidence type="ECO:0000313" key="1">
    <source>
        <dbReference type="EMBL" id="TQF74590.1"/>
    </source>
</evidence>
<dbReference type="AlphaFoldDB" id="A0A541BQJ9"/>
<reference evidence="1 2" key="1">
    <citation type="submission" date="2019-06" db="EMBL/GenBank/DDBJ databases">
        <title>Rhodococcus spaelei sp. nov., isolated from a cave.</title>
        <authorList>
            <person name="Lee S.D."/>
        </authorList>
    </citation>
    <scope>NUCLEOTIDE SEQUENCE [LARGE SCALE GENOMIC DNA]</scope>
    <source>
        <strain evidence="1 2">C9-5</strain>
    </source>
</reference>
<protein>
    <submittedName>
        <fullName evidence="1">Uncharacterized protein</fullName>
    </submittedName>
</protein>
<accession>A0A541BQJ9</accession>
<evidence type="ECO:0000313" key="2">
    <source>
        <dbReference type="Proteomes" id="UP000316256"/>
    </source>
</evidence>
<gene>
    <name evidence="1" type="ORF">FK531_00285</name>
</gene>
<dbReference type="RefSeq" id="WP_142094676.1">
    <property type="nucleotide sequence ID" value="NZ_VIGH01000001.1"/>
</dbReference>